<feature type="region of interest" description="Disordered" evidence="1">
    <location>
        <begin position="863"/>
        <end position="907"/>
    </location>
</feature>
<evidence type="ECO:0000313" key="2">
    <source>
        <dbReference type="EMBL" id="KAL2916795.1"/>
    </source>
</evidence>
<sequence length="1626" mass="180551">MSDGSSPKPQQRFKRASTKIRTALLMANQRAVAAAMSVQSAATKQPVSHLAIPKPPSATLNPRLSISATSSVPQAPKSPIPASTHRPTRPAIARNNRLIAKLMPGGPARQVRSDNSAASQPTHERIKAIIAELRKSIESSERGFKEVIFTRRITPSGIFQNMDELAGLFVENELHVNWVDRAQRELNHEKSRRLAQEHNKQIVAAAIKDKTMRELETAKEQIRRRKQIFQARPKFSQQCYSVFGSVIFASALNDSMFVVFNSANMIEVWVLQTTDGTTENKIVKLFDLKCDPVCFVEHLYSGPMNPVEQTSEQPQVGILNFMGDPRAIAQTTVESIASSRQSSAPSSAAPSPPRSRPQSGRLSTINMRDFDAASRRVSSAIIEVASRRVSFDNMASLEKVMNHTLRKRNDMNRALRKTVKLDEISAPEVENLDEIERLLSPEDLQLFRENVGVARFHSVFFVGCKTGEAAVIEIVWEFDALKKTTEFSLNILSKKRISHLPIRHLLYYRLDDGLPLLVTEICTITGEHLLEAFRMNFEIEWACKCEQLRMTSVDRMSRMIPQDRLEYSGRPITDFSSFSTMTVTSICEDERFAGLLVSLRNGSIVRINYDREMMRLADTRDSQMVMLETTMSLGDTKTLKISWVLDLFAAQPEDQSVSAHPAAHGHLSTISEMPPGLESEQPKPRGRRMGRMSISRPNDFEVVSMRYFISRKSNKPQIMIFCSDGIVRVYPDEMVKATTNLKQSMHLQMDRKEKILGGTLEIDEDEDEGSGDTQNKLVAIDVNDPFYNYVELKLTGSRQGIVQDPTQKPAGPGNRRRHHDTPHGVHIVDEERGIGLVYSGREWGIFSIEDFIELSRPKLYEGLDAGNEEGRTNDAEASRMNSDTDTGTHTRESSQDHQGRPSAPLPDVVETVTQTGSSALAGTSHPDFDKVKQTIETLREAIEASEKTFKENLTIRRLFPAVGLVFPANEMSGLVVEESFVDSVSRARQELLAVKSRDKASADKQTANAEVLRSSLKAKITDAQAAFRKRNELIRAGPVFVRHFYCAFGRILDITALCDSVFAVFSAANTLEIWQIGDLVDGDALLKEFEIFNTDPIALVIPMANEDASVLSGSSGSERAGIFDASFINSRRPSHYSAPQPPDRPSTSARPSPRKSSAVRAYAQLMATMGNGLIPQEAQASAGAPNIILRTPDAKDSAKLQGHGTVPRSLLKLRDIERREVGDLSAYESMMSPEDLELFRANVGVIRRRQTFFLGCESGKAAIVEILWEVDASKKTSAETRTNGGEHELQALTPTLEIEWLVKMSVLQAVATDHQPRVVPQDKHEHDKRGPGHARHLYEATISSYCYDPVHKCVIVALKQGVILRLFYDRDELQADGSIKGYTGPLSPLSPGLADEPSSGYFDIAPSIMNALTLKIVWAGNVTAMLSYKSRRTGKPCLVMSVDDGVFRIFSNESRKALIAPDFVDLRHDFSTERKLSSQLHIEGDADERDVSLLPSSIDVAALRSGNFLLAYTQKSTLITLQPESPAANARVEVNVISNRRAVAEDAPGDDAPARARRAKSAGILGARRGTWSGQGEHSASEVTEPWEAFTQRIKVLDEEAGLGVLWSCREWSLFSLEKLAAYETE</sequence>
<feature type="region of interest" description="Disordered" evidence="1">
    <location>
        <begin position="658"/>
        <end position="692"/>
    </location>
</feature>
<reference evidence="2 3" key="1">
    <citation type="submission" date="2023-09" db="EMBL/GenBank/DDBJ databases">
        <title>Pangenome analysis of Batrachochytrium dendrobatidis and related Chytrids.</title>
        <authorList>
            <person name="Yacoub M.N."/>
            <person name="Stajich J.E."/>
            <person name="James T.Y."/>
        </authorList>
    </citation>
    <scope>NUCLEOTIDE SEQUENCE [LARGE SCALE GENOMIC DNA]</scope>
    <source>
        <strain evidence="2 3">JEL0888</strain>
    </source>
</reference>
<feature type="compositionally biased region" description="Basic and acidic residues" evidence="1">
    <location>
        <begin position="868"/>
        <end position="877"/>
    </location>
</feature>
<name>A0ABR4NBA0_9FUNG</name>
<feature type="compositionally biased region" description="Basic and acidic residues" evidence="1">
    <location>
        <begin position="886"/>
        <end position="899"/>
    </location>
</feature>
<evidence type="ECO:0000256" key="1">
    <source>
        <dbReference type="SAM" id="MobiDB-lite"/>
    </source>
</evidence>
<keyword evidence="3" id="KW-1185">Reference proteome</keyword>
<feature type="compositionally biased region" description="Low complexity" evidence="1">
    <location>
        <begin position="337"/>
        <end position="349"/>
    </location>
</feature>
<proteinExistence type="predicted"/>
<feature type="region of interest" description="Disordered" evidence="1">
    <location>
        <begin position="798"/>
        <end position="825"/>
    </location>
</feature>
<evidence type="ECO:0000313" key="3">
    <source>
        <dbReference type="Proteomes" id="UP001527925"/>
    </source>
</evidence>
<gene>
    <name evidence="2" type="ORF">HK105_203574</name>
</gene>
<feature type="region of interest" description="Disordered" evidence="1">
    <location>
        <begin position="335"/>
        <end position="363"/>
    </location>
</feature>
<dbReference type="Proteomes" id="UP001527925">
    <property type="component" value="Unassembled WGS sequence"/>
</dbReference>
<dbReference type="EMBL" id="JADGIZ020000014">
    <property type="protein sequence ID" value="KAL2916795.1"/>
    <property type="molecule type" value="Genomic_DNA"/>
</dbReference>
<organism evidence="2 3">
    <name type="scientific">Polyrhizophydium stewartii</name>
    <dbReference type="NCBI Taxonomy" id="2732419"/>
    <lineage>
        <taxon>Eukaryota</taxon>
        <taxon>Fungi</taxon>
        <taxon>Fungi incertae sedis</taxon>
        <taxon>Chytridiomycota</taxon>
        <taxon>Chytridiomycota incertae sedis</taxon>
        <taxon>Chytridiomycetes</taxon>
        <taxon>Rhizophydiales</taxon>
        <taxon>Rhizophydiales incertae sedis</taxon>
        <taxon>Polyrhizophydium</taxon>
    </lineage>
</organism>
<accession>A0ABR4NBA0</accession>
<feature type="region of interest" description="Disordered" evidence="1">
    <location>
        <begin position="1131"/>
        <end position="1155"/>
    </location>
</feature>
<comment type="caution">
    <text evidence="2">The sequence shown here is derived from an EMBL/GenBank/DDBJ whole genome shotgun (WGS) entry which is preliminary data.</text>
</comment>
<feature type="region of interest" description="Disordered" evidence="1">
    <location>
        <begin position="68"/>
        <end position="88"/>
    </location>
</feature>
<protein>
    <submittedName>
        <fullName evidence="2">Uncharacterized protein</fullName>
    </submittedName>
</protein>